<proteinExistence type="predicted"/>
<reference evidence="1 2" key="1">
    <citation type="submission" date="2022-04" db="EMBL/GenBank/DDBJ databases">
        <title>The arsenic-methylating capacity of Chitinophaga filiformis YT5 during chitin decomposition.</title>
        <authorList>
            <person name="Chen G."/>
            <person name="Liang Y."/>
        </authorList>
    </citation>
    <scope>NUCLEOTIDE SEQUENCE [LARGE SCALE GENOMIC DNA]</scope>
    <source>
        <strain evidence="1 2">YT5</strain>
    </source>
</reference>
<evidence type="ECO:0000313" key="2">
    <source>
        <dbReference type="Proteomes" id="UP000830198"/>
    </source>
</evidence>
<dbReference type="Proteomes" id="UP000830198">
    <property type="component" value="Chromosome"/>
</dbReference>
<gene>
    <name evidence="1" type="ORF">MYF79_15120</name>
</gene>
<protein>
    <submittedName>
        <fullName evidence="1">Uncharacterized protein</fullName>
    </submittedName>
</protein>
<organism evidence="1 2">
    <name type="scientific">Chitinophaga filiformis</name>
    <name type="common">Myxococcus filiformis</name>
    <name type="synonym">Flexibacter filiformis</name>
    <dbReference type="NCBI Taxonomy" id="104663"/>
    <lineage>
        <taxon>Bacteria</taxon>
        <taxon>Pseudomonadati</taxon>
        <taxon>Bacteroidota</taxon>
        <taxon>Chitinophagia</taxon>
        <taxon>Chitinophagales</taxon>
        <taxon>Chitinophagaceae</taxon>
        <taxon>Chitinophaga</taxon>
    </lineage>
</organism>
<accession>A0ABY4IC60</accession>
<evidence type="ECO:0000313" key="1">
    <source>
        <dbReference type="EMBL" id="UPK72623.1"/>
    </source>
</evidence>
<dbReference type="RefSeq" id="WP_247814806.1">
    <property type="nucleotide sequence ID" value="NZ_CP095855.1"/>
</dbReference>
<dbReference type="EMBL" id="CP095855">
    <property type="protein sequence ID" value="UPK72623.1"/>
    <property type="molecule type" value="Genomic_DNA"/>
</dbReference>
<keyword evidence="2" id="KW-1185">Reference proteome</keyword>
<sequence>MEPIAAIDPTLQICVTYSAGNIVKVNFKDNSRQLLSDTVIYKNSAVFLFQNHPENDQLSSDSTVRIIAKISDTVRTFIFGKHHDRYRLFFVETPLNDSVISYQYVYSSDITDVNISEKLMDALTSFKQHVEFYDFAHEITFRYDKKCMYYTIVENYGDWKAGNFPDTLHDIYGSIYLDKYRIEMRELVPGFKLYLHDKD</sequence>
<name>A0ABY4IC60_CHIFI</name>